<reference evidence="1" key="1">
    <citation type="submission" date="2022-12" db="EMBL/GenBank/DDBJ databases">
        <title>New Phytohabitans aurantiacus sp. RD004123 nov., an actinomycete isolated from soil.</title>
        <authorList>
            <person name="Triningsih D.W."/>
            <person name="Harunari E."/>
            <person name="Igarashi Y."/>
        </authorList>
    </citation>
    <scope>NUCLEOTIDE SEQUENCE</scope>
    <source>
        <strain evidence="1">RD004123</strain>
    </source>
</reference>
<protein>
    <submittedName>
        <fullName evidence="1">Uncharacterized protein</fullName>
    </submittedName>
</protein>
<sequence>MPVPEVLRTLSYDPAFWAEWFRGGGPDEPDPVELRVTFPISHGFGLVLDVDRHHGTFGLGLRTPITIEPIQLGWDDPSDWYPHCLRWPEIDLIGRVTALDDPSLPHPGLPVVLLSRFAPITPEDDAVAVRALLGAALRSLRVPAPPLEQEPLFPDAGQSWPVLSDEQVAEYTAITQRDLRTLRVTDNERFPFEELAELVRLAERRLARLRVEPWYTDQVAAAARTSDVSALLAALDAAGCDHPTIIDALTPPVAPAEAAWVVEILGGGMPVPLGRRWRDIGVR</sequence>
<dbReference type="RefSeq" id="WP_281892115.1">
    <property type="nucleotide sequence ID" value="NZ_BSDI01000001.1"/>
</dbReference>
<evidence type="ECO:0000313" key="1">
    <source>
        <dbReference type="EMBL" id="GLH95234.1"/>
    </source>
</evidence>
<dbReference type="EMBL" id="BSDI01000001">
    <property type="protein sequence ID" value="GLH95234.1"/>
    <property type="molecule type" value="Genomic_DNA"/>
</dbReference>
<proteinExistence type="predicted"/>
<name>A0ABQ5QNA1_9ACTN</name>
<accession>A0ABQ5QNA1</accession>
<organism evidence="1 2">
    <name type="scientific">Phytohabitans aurantiacus</name>
    <dbReference type="NCBI Taxonomy" id="3016789"/>
    <lineage>
        <taxon>Bacteria</taxon>
        <taxon>Bacillati</taxon>
        <taxon>Actinomycetota</taxon>
        <taxon>Actinomycetes</taxon>
        <taxon>Micromonosporales</taxon>
        <taxon>Micromonosporaceae</taxon>
    </lineage>
</organism>
<dbReference type="Proteomes" id="UP001144280">
    <property type="component" value="Unassembled WGS sequence"/>
</dbReference>
<evidence type="ECO:0000313" key="2">
    <source>
        <dbReference type="Proteomes" id="UP001144280"/>
    </source>
</evidence>
<comment type="caution">
    <text evidence="1">The sequence shown here is derived from an EMBL/GenBank/DDBJ whole genome shotgun (WGS) entry which is preliminary data.</text>
</comment>
<keyword evidence="2" id="KW-1185">Reference proteome</keyword>
<gene>
    <name evidence="1" type="ORF">Pa4123_05060</name>
</gene>